<sequence length="51" mass="5406">MSTLAKDGNCGPDLSKEVKEVLRSSGLFLIEEAVEGKSSNIVKGRSKNAIV</sequence>
<accession>A0A444L6G1</accession>
<dbReference type="Proteomes" id="UP000288215">
    <property type="component" value="Unassembled WGS sequence"/>
</dbReference>
<dbReference type="EMBL" id="RXGA01000003">
    <property type="protein sequence ID" value="RWX73157.1"/>
    <property type="molecule type" value="Genomic_DNA"/>
</dbReference>
<evidence type="ECO:0000313" key="2">
    <source>
        <dbReference type="Proteomes" id="UP000288215"/>
    </source>
</evidence>
<proteinExistence type="predicted"/>
<comment type="caution">
    <text evidence="1">The sequence shown here is derived from an EMBL/GenBank/DDBJ whole genome shotgun (WGS) entry which is preliminary data.</text>
</comment>
<gene>
    <name evidence="1" type="ORF">Metus_1131</name>
</gene>
<evidence type="ECO:0000313" key="1">
    <source>
        <dbReference type="EMBL" id="RWX73157.1"/>
    </source>
</evidence>
<name>A0A444L6G1_METS7</name>
<dbReference type="AlphaFoldDB" id="A0A444L6G1"/>
<protein>
    <submittedName>
        <fullName evidence="1">Uncharacterized protein</fullName>
    </submittedName>
</protein>
<organism evidence="1 2">
    <name type="scientific">Methanosuratincola subterraneus</name>
    <dbReference type="NCBI Taxonomy" id="2593994"/>
    <lineage>
        <taxon>Archaea</taxon>
        <taxon>Thermoproteota</taxon>
        <taxon>Methanosuratincolia</taxon>
        <taxon>Candidatus Methanomethylicales</taxon>
        <taxon>Candidatus Methanomethylicaceae</taxon>
        <taxon>Candidatus Methanosuratincola (ex Vanwonterghem et al. 2016)</taxon>
    </lineage>
</organism>
<reference evidence="1 2" key="1">
    <citation type="submission" date="2018-12" db="EMBL/GenBank/DDBJ databases">
        <title>The complete genome of the methanogenic archaea of the candidate phylum Verstraetearchaeota, obtained from the metagenome of underground thermal water.</title>
        <authorList>
            <person name="Kadnikov V.V."/>
            <person name="Mardanov A.V."/>
            <person name="Beletsky A.V."/>
            <person name="Karnachuk O.V."/>
            <person name="Ravin N.V."/>
        </authorList>
    </citation>
    <scope>NUCLEOTIDE SEQUENCE [LARGE SCALE GENOMIC DNA]</scope>
    <source>
        <strain evidence="1">Ch88</strain>
    </source>
</reference>